<accession>A0A150MCF9</accession>
<evidence type="ECO:0000313" key="2">
    <source>
        <dbReference type="Proteomes" id="UP000075683"/>
    </source>
</evidence>
<protein>
    <submittedName>
        <fullName evidence="1">Uncharacterized protein</fullName>
    </submittedName>
</protein>
<organism evidence="1 2">
    <name type="scientific">Caldibacillus debilis</name>
    <dbReference type="NCBI Taxonomy" id="301148"/>
    <lineage>
        <taxon>Bacteria</taxon>
        <taxon>Bacillati</taxon>
        <taxon>Bacillota</taxon>
        <taxon>Bacilli</taxon>
        <taxon>Bacillales</taxon>
        <taxon>Bacillaceae</taxon>
        <taxon>Caldibacillus</taxon>
    </lineage>
</organism>
<dbReference type="STRING" id="301148.B4135_1384"/>
<gene>
    <name evidence="1" type="ORF">B4135_1384</name>
</gene>
<reference evidence="1 2" key="1">
    <citation type="submission" date="2016-01" db="EMBL/GenBank/DDBJ databases">
        <title>Draft Genome Sequences of Seven Thermophilic Sporeformers Isolated from Foods.</title>
        <authorList>
            <person name="Berendsen E.M."/>
            <person name="Wells-Bennik M.H."/>
            <person name="Krawcyk A.O."/>
            <person name="De Jong A."/>
            <person name="Holsappel S."/>
            <person name="Eijlander R.T."/>
            <person name="Kuipers O.P."/>
        </authorList>
    </citation>
    <scope>NUCLEOTIDE SEQUENCE [LARGE SCALE GENOMIC DNA]</scope>
    <source>
        <strain evidence="1 2">B4135</strain>
    </source>
</reference>
<evidence type="ECO:0000313" key="1">
    <source>
        <dbReference type="EMBL" id="KYD22254.1"/>
    </source>
</evidence>
<dbReference type="Proteomes" id="UP000075683">
    <property type="component" value="Unassembled WGS sequence"/>
</dbReference>
<sequence length="73" mass="7820">MADWTERTPPPFAAGLRGSAAFREGLPGCLPGFNRPVGSSKTFSENMEGVQLRRSVPPLSFSKFSPASILPVI</sequence>
<dbReference type="AlphaFoldDB" id="A0A150MCF9"/>
<dbReference type="EMBL" id="LQYT01000012">
    <property type="protein sequence ID" value="KYD22254.1"/>
    <property type="molecule type" value="Genomic_DNA"/>
</dbReference>
<comment type="caution">
    <text evidence="1">The sequence shown here is derived from an EMBL/GenBank/DDBJ whole genome shotgun (WGS) entry which is preliminary data.</text>
</comment>
<name>A0A150MCF9_9BACI</name>
<proteinExistence type="predicted"/>